<dbReference type="EMBL" id="JAPFRF010000001">
    <property type="protein sequence ID" value="KAJ7344874.1"/>
    <property type="molecule type" value="Genomic_DNA"/>
</dbReference>
<feature type="compositionally biased region" description="Basic residues" evidence="1">
    <location>
        <begin position="102"/>
        <end position="133"/>
    </location>
</feature>
<name>A0A9Q0Y8W3_9SAUR</name>
<feature type="region of interest" description="Disordered" evidence="1">
    <location>
        <begin position="620"/>
        <end position="671"/>
    </location>
</feature>
<evidence type="ECO:0000313" key="2">
    <source>
        <dbReference type="EMBL" id="KAJ7344874.1"/>
    </source>
</evidence>
<evidence type="ECO:0000256" key="1">
    <source>
        <dbReference type="SAM" id="MobiDB-lite"/>
    </source>
</evidence>
<organism evidence="2 3">
    <name type="scientific">Phrynocephalus forsythii</name>
    <dbReference type="NCBI Taxonomy" id="171643"/>
    <lineage>
        <taxon>Eukaryota</taxon>
        <taxon>Metazoa</taxon>
        <taxon>Chordata</taxon>
        <taxon>Craniata</taxon>
        <taxon>Vertebrata</taxon>
        <taxon>Euteleostomi</taxon>
        <taxon>Lepidosauria</taxon>
        <taxon>Squamata</taxon>
        <taxon>Bifurcata</taxon>
        <taxon>Unidentata</taxon>
        <taxon>Episquamata</taxon>
        <taxon>Toxicofera</taxon>
        <taxon>Iguania</taxon>
        <taxon>Acrodonta</taxon>
        <taxon>Agamidae</taxon>
        <taxon>Agaminae</taxon>
        <taxon>Phrynocephalus</taxon>
    </lineage>
</organism>
<dbReference type="Proteomes" id="UP001142489">
    <property type="component" value="Unassembled WGS sequence"/>
</dbReference>
<feature type="compositionally biased region" description="Polar residues" evidence="1">
    <location>
        <begin position="90"/>
        <end position="101"/>
    </location>
</feature>
<dbReference type="OrthoDB" id="10688410at2759"/>
<dbReference type="PANTHER" id="PTHR33066:SF2">
    <property type="entry name" value="FILAGGRIN-2-LIKE"/>
    <property type="match status" value="1"/>
</dbReference>
<feature type="compositionally biased region" description="Polar residues" evidence="1">
    <location>
        <begin position="622"/>
        <end position="637"/>
    </location>
</feature>
<dbReference type="PANTHER" id="PTHR33066">
    <property type="entry name" value="INTEGRASE_SAM-LIKE_N DOMAIN-CONTAINING PROTEIN"/>
    <property type="match status" value="1"/>
</dbReference>
<dbReference type="AlphaFoldDB" id="A0A9Q0Y8W3"/>
<protein>
    <submittedName>
        <fullName evidence="2">Uncharacterized protein</fullName>
    </submittedName>
</protein>
<gene>
    <name evidence="2" type="ORF">JRQ81_000824</name>
</gene>
<sequence length="908" mass="100791">MAPGALFKRCDKCPNKISTSDGHTSCLFCLGENHQPATCAECQKLSKPALKQQQGRLRVSLWEQSLKPMEAQQSHGASSPPTSHASKSSQASRAAGTTSQVAKKKKKKPTQASHSRQRTAPHPPKLPRRHRYIRVVSGSSDDDSVADRGRERSSSSASRSHTPKRRHSPEHVARSRKCPASTETARTHDTGHSSTSAVRGKPCRSLPSRSHGRTPQRRNPPEYEHPPLSPSRRHHSLTPVSTDRSLLSDYERDSQSAHSSRSLRDQRQTQDSEGGDNLATAPEEDFSTYSKIINKVAQVMELQVELPDPKGSCKFFGHLRKHRTPQLRLGFIPSLLQSAKASFTKPSSTPLMPRRTDNLYRTHGEEVDFLARHHLPNSLVVNATQNRAKNTSTSTPSNKEEAILFSILLLAHYQPPLRHGAYSRHLLLEMLPLLERIPHDIRAQLSSLHGELLTILDYQTIASCHIADSSARQLANAVFLCRRAWLRTVTITDDARNRIEGAPFDGEGLFAATTDESLDNILKMHKTAHSTPTKKNNPRYCGSHRLTLCPKVVEGQGPSFRRPPFQTAIPEDTNHHRCQHSGLGQTSPNRDRQQTRGHLLPGVATANSQDLRLVLPEEDPAHSSTQRFRGQLNSGRPQQKDNQRPRVEPVPHGLSGPLSPIGSYPGRPLHFRDEHEMPEVLLQGGKRSTLPRRRSLDLMGGNEGICLSSTPTSPQECTRAILVAPWWPRQPWFLTPKAMATDYLHLRQKPELLSQDGDSPSATLFRHPRVKQFLKGANNLRPQRAPISPQWSLNLVLKRLSSLPFEPMATAPLHLLSLKVAFLLAITSARRSSELAELRSLLGVTLPAPSHPPRPSSKGSRFRTFAELLPGPFHPPSPSTTSWMSGPDLTRPSAEPSSPTLFRDGPLP</sequence>
<feature type="compositionally biased region" description="Basic and acidic residues" evidence="1">
    <location>
        <begin position="638"/>
        <end position="649"/>
    </location>
</feature>
<feature type="region of interest" description="Disordered" evidence="1">
    <location>
        <begin position="67"/>
        <end position="283"/>
    </location>
</feature>
<accession>A0A9Q0Y8W3</accession>
<comment type="caution">
    <text evidence="2">The sequence shown here is derived from an EMBL/GenBank/DDBJ whole genome shotgun (WGS) entry which is preliminary data.</text>
</comment>
<proteinExistence type="predicted"/>
<feature type="non-terminal residue" evidence="2">
    <location>
        <position position="908"/>
    </location>
</feature>
<keyword evidence="3" id="KW-1185">Reference proteome</keyword>
<reference evidence="2" key="1">
    <citation type="journal article" date="2023" name="DNA Res.">
        <title>Chromosome-level genome assembly of Phrynocephalus forsythii using third-generation DNA sequencing and Hi-C analysis.</title>
        <authorList>
            <person name="Qi Y."/>
            <person name="Zhao W."/>
            <person name="Zhao Y."/>
            <person name="Niu C."/>
            <person name="Cao S."/>
            <person name="Zhang Y."/>
        </authorList>
    </citation>
    <scope>NUCLEOTIDE SEQUENCE</scope>
    <source>
        <tissue evidence="2">Muscle</tissue>
    </source>
</reference>
<feature type="region of interest" description="Disordered" evidence="1">
    <location>
        <begin position="865"/>
        <end position="908"/>
    </location>
</feature>
<feature type="region of interest" description="Disordered" evidence="1">
    <location>
        <begin position="554"/>
        <end position="595"/>
    </location>
</feature>
<dbReference type="CDD" id="cd20335">
    <property type="entry name" value="BRcat_RBR"/>
    <property type="match status" value="1"/>
</dbReference>
<feature type="compositionally biased region" description="Low complexity" evidence="1">
    <location>
        <begin position="77"/>
        <end position="89"/>
    </location>
</feature>
<evidence type="ECO:0000313" key="3">
    <source>
        <dbReference type="Proteomes" id="UP001142489"/>
    </source>
</evidence>
<dbReference type="Gene3D" id="1.10.287.3160">
    <property type="match status" value="1"/>
</dbReference>